<evidence type="ECO:0000313" key="3">
    <source>
        <dbReference type="Proteomes" id="UP000287969"/>
    </source>
</evidence>
<evidence type="ECO:0000313" key="2">
    <source>
        <dbReference type="EMBL" id="QAT60620.1"/>
    </source>
</evidence>
<reference evidence="3" key="1">
    <citation type="submission" date="2019-01" db="EMBL/GenBank/DDBJ databases">
        <title>Draft genomes of a novel of Sporanaerobacter strains.</title>
        <authorList>
            <person name="Ma S."/>
        </authorList>
    </citation>
    <scope>NUCLEOTIDE SEQUENCE [LARGE SCALE GENOMIC DNA]</scope>
    <source>
        <strain evidence="3">NJN-17</strain>
    </source>
</reference>
<dbReference type="OrthoDB" id="9781311at2"/>
<gene>
    <name evidence="2" type="ORF">EQM13_03035</name>
</gene>
<dbReference type="Pfam" id="PF13580">
    <property type="entry name" value="SIS_2"/>
    <property type="match status" value="1"/>
</dbReference>
<dbReference type="GO" id="GO:0097367">
    <property type="term" value="F:carbohydrate derivative binding"/>
    <property type="evidence" value="ECO:0007669"/>
    <property type="project" value="InterPro"/>
</dbReference>
<dbReference type="RefSeq" id="WP_128751919.1">
    <property type="nucleotide sequence ID" value="NZ_CP035282.1"/>
</dbReference>
<accession>A0A410Q9F9</accession>
<dbReference type="KEGG" id="spoa:EQM13_03035"/>
<dbReference type="PROSITE" id="PS51464">
    <property type="entry name" value="SIS"/>
    <property type="match status" value="1"/>
</dbReference>
<dbReference type="PANTHER" id="PTHR30390">
    <property type="entry name" value="SEDOHEPTULOSE 7-PHOSPHATE ISOMERASE / DNAA INITIATOR-ASSOCIATING FACTOR FOR REPLICATION INITIATION"/>
    <property type="match status" value="1"/>
</dbReference>
<dbReference type="GO" id="GO:1901135">
    <property type="term" value="P:carbohydrate derivative metabolic process"/>
    <property type="evidence" value="ECO:0007669"/>
    <property type="project" value="InterPro"/>
</dbReference>
<dbReference type="SUPFAM" id="SSF53697">
    <property type="entry name" value="SIS domain"/>
    <property type="match status" value="1"/>
</dbReference>
<protein>
    <submittedName>
        <fullName evidence="2">SIS domain-containing protein</fullName>
    </submittedName>
</protein>
<proteinExistence type="predicted"/>
<evidence type="ECO:0000259" key="1">
    <source>
        <dbReference type="PROSITE" id="PS51464"/>
    </source>
</evidence>
<name>A0A410Q9F9_9FIRM</name>
<dbReference type="EMBL" id="CP035282">
    <property type="protein sequence ID" value="QAT60620.1"/>
    <property type="molecule type" value="Genomic_DNA"/>
</dbReference>
<dbReference type="AlphaFoldDB" id="A0A410Q9F9"/>
<dbReference type="InterPro" id="IPR035461">
    <property type="entry name" value="GmhA/DiaA"/>
</dbReference>
<dbReference type="InterPro" id="IPR046348">
    <property type="entry name" value="SIS_dom_sf"/>
</dbReference>
<dbReference type="CDD" id="cd05006">
    <property type="entry name" value="SIS_GmhA"/>
    <property type="match status" value="1"/>
</dbReference>
<dbReference type="Proteomes" id="UP000287969">
    <property type="component" value="Chromosome"/>
</dbReference>
<dbReference type="Gene3D" id="3.40.50.10490">
    <property type="entry name" value="Glucose-6-phosphate isomerase like protein, domain 1"/>
    <property type="match status" value="1"/>
</dbReference>
<organism evidence="2 3">
    <name type="scientific">Acidilutibacter cellobiosedens</name>
    <dbReference type="NCBI Taxonomy" id="2507161"/>
    <lineage>
        <taxon>Bacteria</taxon>
        <taxon>Bacillati</taxon>
        <taxon>Bacillota</taxon>
        <taxon>Tissierellia</taxon>
        <taxon>Tissierellales</taxon>
        <taxon>Acidilutibacteraceae</taxon>
        <taxon>Acidilutibacter</taxon>
    </lineage>
</organism>
<sequence length="133" mass="14594">MDNEKFILLTLEENIEVLEKTKSTLSKDIMGLINEFEETFERGNKVFVFGNGGCAGVAQQMASAFIGRFKSGKPSRPVISLSSDASLITALCNDYGFENIYKKQVEAYVKEGDLVIGLTASGNSLNVLKDTQR</sequence>
<dbReference type="InterPro" id="IPR050099">
    <property type="entry name" value="SIS_GmhA/DiaA_subfam"/>
</dbReference>
<keyword evidence="3" id="KW-1185">Reference proteome</keyword>
<dbReference type="InterPro" id="IPR001347">
    <property type="entry name" value="SIS_dom"/>
</dbReference>
<feature type="domain" description="SIS" evidence="1">
    <location>
        <begin position="36"/>
        <end position="133"/>
    </location>
</feature>